<dbReference type="GO" id="GO:0140741">
    <property type="term" value="F:tRNA-uracil-4 sulfurtransferase activity"/>
    <property type="evidence" value="ECO:0007669"/>
    <property type="project" value="UniProtKB-EC"/>
</dbReference>
<feature type="binding site" evidence="19">
    <location>
        <begin position="209"/>
        <end position="210"/>
    </location>
    <ligand>
        <name>ATP</name>
        <dbReference type="ChEBI" id="CHEBI:30616"/>
    </ligand>
</feature>
<dbReference type="eggNOG" id="COG0301">
    <property type="taxonomic scope" value="Bacteria"/>
</dbReference>
<dbReference type="Proteomes" id="UP000004725">
    <property type="component" value="Unassembled WGS sequence"/>
</dbReference>
<comment type="subcellular location">
    <subcellularLocation>
        <location evidence="1 19">Cytoplasm</location>
    </subcellularLocation>
</comment>
<dbReference type="EC" id="2.8.1.4" evidence="14 19"/>
<keyword evidence="5 19" id="KW-0808">Transferase</keyword>
<dbReference type="Pfam" id="PF02568">
    <property type="entry name" value="ThiI"/>
    <property type="match status" value="1"/>
</dbReference>
<comment type="catalytic activity">
    <reaction evidence="10 19">
        <text>[ThiI sulfur-carrier protein]-S-sulfanyl-L-cysteine + a uridine in tRNA + 2 reduced [2Fe-2S]-[ferredoxin] + ATP + H(+) = [ThiI sulfur-carrier protein]-L-cysteine + a 4-thiouridine in tRNA + 2 oxidized [2Fe-2S]-[ferredoxin] + AMP + diphosphate</text>
        <dbReference type="Rhea" id="RHEA:24176"/>
        <dbReference type="Rhea" id="RHEA-COMP:10000"/>
        <dbReference type="Rhea" id="RHEA-COMP:10001"/>
        <dbReference type="Rhea" id="RHEA-COMP:13337"/>
        <dbReference type="Rhea" id="RHEA-COMP:13338"/>
        <dbReference type="Rhea" id="RHEA-COMP:13339"/>
        <dbReference type="Rhea" id="RHEA-COMP:13340"/>
        <dbReference type="ChEBI" id="CHEBI:15378"/>
        <dbReference type="ChEBI" id="CHEBI:29950"/>
        <dbReference type="ChEBI" id="CHEBI:30616"/>
        <dbReference type="ChEBI" id="CHEBI:33019"/>
        <dbReference type="ChEBI" id="CHEBI:33737"/>
        <dbReference type="ChEBI" id="CHEBI:33738"/>
        <dbReference type="ChEBI" id="CHEBI:61963"/>
        <dbReference type="ChEBI" id="CHEBI:65315"/>
        <dbReference type="ChEBI" id="CHEBI:136798"/>
        <dbReference type="ChEBI" id="CHEBI:456215"/>
        <dbReference type="EC" id="2.8.1.4"/>
    </reaction>
</comment>
<dbReference type="CDD" id="cd01712">
    <property type="entry name" value="PPase_ThiI"/>
    <property type="match status" value="1"/>
</dbReference>
<dbReference type="GO" id="GO:0052837">
    <property type="term" value="P:thiazole biosynthetic process"/>
    <property type="evidence" value="ECO:0007669"/>
    <property type="project" value="TreeGrafter"/>
</dbReference>
<dbReference type="Proteomes" id="UP000092661">
    <property type="component" value="Chromosome"/>
</dbReference>
<evidence type="ECO:0000256" key="15">
    <source>
        <dbReference type="ARBA" id="ARBA00071867"/>
    </source>
</evidence>
<dbReference type="CDD" id="cd11716">
    <property type="entry name" value="THUMP_ThiI"/>
    <property type="match status" value="1"/>
</dbReference>
<dbReference type="PANTHER" id="PTHR43209">
    <property type="entry name" value="TRNA SULFURTRANSFERASE"/>
    <property type="match status" value="1"/>
</dbReference>
<dbReference type="KEGG" id="pana:BBH88_14505"/>
<evidence type="ECO:0000313" key="21">
    <source>
        <dbReference type="EMBL" id="ANU11420.1"/>
    </source>
</evidence>
<evidence type="ECO:0000256" key="16">
    <source>
        <dbReference type="ARBA" id="ARBA00075337"/>
    </source>
</evidence>
<dbReference type="GO" id="GO:0000049">
    <property type="term" value="F:tRNA binding"/>
    <property type="evidence" value="ECO:0007669"/>
    <property type="project" value="UniProtKB-UniRule"/>
</dbReference>
<dbReference type="InterPro" id="IPR003720">
    <property type="entry name" value="tRNA_STrfase"/>
</dbReference>
<comment type="function">
    <text evidence="12 19">Catalyzes the ATP-dependent transfer of a sulfur to tRNA to produce 4-thiouridine in position 8 of tRNAs, which functions as a near-UV photosensor. Also catalyzes the transfer of sulfur to the sulfur carrier protein ThiS, forming ThiS-thiocarboxylate. This is a step in the synthesis of thiazole, in the thiamine biosynthesis pathway. The sulfur is donated as persulfide by IscS.</text>
</comment>
<dbReference type="EMBL" id="CP016534">
    <property type="protein sequence ID" value="ANU11420.1"/>
    <property type="molecule type" value="Genomic_DNA"/>
</dbReference>
<dbReference type="OrthoDB" id="9773948at2"/>
<dbReference type="GO" id="GO:0005524">
    <property type="term" value="F:ATP binding"/>
    <property type="evidence" value="ECO:0007669"/>
    <property type="project" value="UniProtKB-UniRule"/>
</dbReference>
<dbReference type="InterPro" id="IPR020536">
    <property type="entry name" value="ThiI_AANH"/>
</dbReference>
<keyword evidence="7 19" id="KW-0067">ATP-binding</keyword>
<dbReference type="NCBIfam" id="TIGR00342">
    <property type="entry name" value="tRNA uracil 4-sulfurtransferase ThiI"/>
    <property type="match status" value="1"/>
</dbReference>
<evidence type="ECO:0000256" key="10">
    <source>
        <dbReference type="ARBA" id="ARBA00050570"/>
    </source>
</evidence>
<dbReference type="InterPro" id="IPR014729">
    <property type="entry name" value="Rossmann-like_a/b/a_fold"/>
</dbReference>
<feature type="binding site" evidence="19">
    <location>
        <position position="288"/>
    </location>
    <ligand>
        <name>ATP</name>
        <dbReference type="ChEBI" id="CHEBI:30616"/>
    </ligand>
</feature>
<dbReference type="InterPro" id="IPR049962">
    <property type="entry name" value="THUMP_ThiI"/>
</dbReference>
<evidence type="ECO:0000256" key="13">
    <source>
        <dbReference type="ARBA" id="ARBA00061472"/>
    </source>
</evidence>
<keyword evidence="3 19" id="KW-0963">Cytoplasm</keyword>
<sequence length="400" mass="45173">MKTNQILVRYGELSTKGKNRSSFIGRLRDNVRQTFSDLQHIQIKAERDRMFITSDSEQDLAQVIERLPQVFGIQSFSPVTACELDLEAMKKTAEAVIAKIQDTDKSFKISVKRPFKKFPHEKPEIMKELSSHVLRIFPGLKVQMKDPEIDLKVEVREEAVYMMAEVIQGAGGLPVGAGGKALLMLSGGLDSPVAGYHMLKRGVRLEMIHFFSPPFTNDRAKEKVFDLADKLSQFGSSVNLHIIPFTKLQQEVHKQVPDNITMTSTRRMMMRVADLLMAETNCRAIITGESLGQVASQTLESLHAINAVTNTPILRPLIATDKLAIIDTAQQIGTYDISIRPFEDCCTIFTPANPKTKPKLEKVEYYEKFVSFDELIEEAVAEREIIKFPRVKVNQFEDLL</sequence>
<evidence type="ECO:0000256" key="5">
    <source>
        <dbReference type="ARBA" id="ARBA00022679"/>
    </source>
</evidence>
<keyword evidence="6 19" id="KW-0547">Nucleotide-binding</keyword>
<dbReference type="GO" id="GO:0009228">
    <property type="term" value="P:thiamine biosynthetic process"/>
    <property type="evidence" value="ECO:0007669"/>
    <property type="project" value="UniProtKB-KW"/>
</dbReference>
<evidence type="ECO:0000256" key="7">
    <source>
        <dbReference type="ARBA" id="ARBA00022840"/>
    </source>
</evidence>
<gene>
    <name evidence="19" type="primary">thiI</name>
    <name evidence="22" type="ORF">A1A1_10096</name>
    <name evidence="21" type="ORF">BBH88_14505</name>
</gene>
<evidence type="ECO:0000313" key="22">
    <source>
        <dbReference type="EMBL" id="EIM06630.1"/>
    </source>
</evidence>
<reference evidence="24" key="2">
    <citation type="submission" date="2016-07" db="EMBL/GenBank/DDBJ databases">
        <authorList>
            <person name="See-Too W.S."/>
        </authorList>
    </citation>
    <scope>NUCLEOTIDE SEQUENCE [LARGE SCALE GENOMIC DNA]</scope>
    <source>
        <strain evidence="24">DSM 14505</strain>
    </source>
</reference>
<dbReference type="SUPFAM" id="SSF52402">
    <property type="entry name" value="Adenine nucleotide alpha hydrolases-like"/>
    <property type="match status" value="1"/>
</dbReference>
<dbReference type="EMBL" id="AJYB01000027">
    <property type="protein sequence ID" value="EIM06630.1"/>
    <property type="molecule type" value="Genomic_DNA"/>
</dbReference>
<reference evidence="22 23" key="1">
    <citation type="journal article" date="2012" name="J. Bacteriol.">
        <title>Genome Sequence of the Antarctic Psychrophile Bacterium Planococcus antarcticus DSM 14505.</title>
        <authorList>
            <person name="Margolles A."/>
            <person name="Gueimonde M."/>
            <person name="Sanchez B."/>
        </authorList>
    </citation>
    <scope>NUCLEOTIDE SEQUENCE [LARGE SCALE GENOMIC DNA]</scope>
    <source>
        <strain evidence="22 23">DSM 14505</strain>
    </source>
</reference>
<evidence type="ECO:0000256" key="19">
    <source>
        <dbReference type="HAMAP-Rule" id="MF_00021"/>
    </source>
</evidence>
<evidence type="ECO:0000256" key="1">
    <source>
        <dbReference type="ARBA" id="ARBA00004496"/>
    </source>
</evidence>
<evidence type="ECO:0000256" key="12">
    <source>
        <dbReference type="ARBA" id="ARBA00058382"/>
    </source>
</evidence>
<protein>
    <recommendedName>
        <fullName evidence="15 19">Probable tRNA sulfurtransferase</fullName>
        <ecNumber evidence="14 19">2.8.1.4</ecNumber>
    </recommendedName>
    <alternativeName>
        <fullName evidence="16 19">Sulfur carrier protein ThiS sulfurtransferase</fullName>
    </alternativeName>
    <alternativeName>
        <fullName evidence="17 19">Thiamine biosynthesis protein ThiI</fullName>
    </alternativeName>
    <alternativeName>
        <fullName evidence="18 19">tRNA 4-thiouridine synthase</fullName>
    </alternativeName>
</protein>
<evidence type="ECO:0000256" key="4">
    <source>
        <dbReference type="ARBA" id="ARBA00022555"/>
    </source>
</evidence>
<comment type="catalytic activity">
    <reaction evidence="11 19">
        <text>[ThiS sulfur-carrier protein]-C-terminal Gly-Gly-AMP + S-sulfanyl-L-cysteinyl-[cysteine desulfurase] + AH2 = [ThiS sulfur-carrier protein]-C-terminal-Gly-aminoethanethioate + L-cysteinyl-[cysteine desulfurase] + A + AMP + 2 H(+)</text>
        <dbReference type="Rhea" id="RHEA:43340"/>
        <dbReference type="Rhea" id="RHEA-COMP:12157"/>
        <dbReference type="Rhea" id="RHEA-COMP:12158"/>
        <dbReference type="Rhea" id="RHEA-COMP:12910"/>
        <dbReference type="Rhea" id="RHEA-COMP:19908"/>
        <dbReference type="ChEBI" id="CHEBI:13193"/>
        <dbReference type="ChEBI" id="CHEBI:15378"/>
        <dbReference type="ChEBI" id="CHEBI:17499"/>
        <dbReference type="ChEBI" id="CHEBI:29950"/>
        <dbReference type="ChEBI" id="CHEBI:61963"/>
        <dbReference type="ChEBI" id="CHEBI:90618"/>
        <dbReference type="ChEBI" id="CHEBI:232372"/>
        <dbReference type="ChEBI" id="CHEBI:456215"/>
    </reaction>
</comment>
<dbReference type="Gene3D" id="3.30.2130.30">
    <property type="match status" value="1"/>
</dbReference>
<name>A0A1C7DIN4_9BACL</name>
<keyword evidence="24" id="KW-1185">Reference proteome</keyword>
<keyword evidence="4 19" id="KW-0820">tRNA-binding</keyword>
<evidence type="ECO:0000256" key="6">
    <source>
        <dbReference type="ARBA" id="ARBA00022741"/>
    </source>
</evidence>
<keyword evidence="9 19" id="KW-0784">Thiamine biosynthesis</keyword>
<dbReference type="SUPFAM" id="SSF143437">
    <property type="entry name" value="THUMP domain-like"/>
    <property type="match status" value="1"/>
</dbReference>
<feature type="binding site" evidence="19">
    <location>
        <position position="297"/>
    </location>
    <ligand>
        <name>ATP</name>
        <dbReference type="ChEBI" id="CHEBI:30616"/>
    </ligand>
</feature>
<dbReference type="GO" id="GO:0004810">
    <property type="term" value="F:CCA tRNA nucleotidyltransferase activity"/>
    <property type="evidence" value="ECO:0007669"/>
    <property type="project" value="InterPro"/>
</dbReference>
<dbReference type="GO" id="GO:0009229">
    <property type="term" value="P:thiamine diphosphate biosynthetic process"/>
    <property type="evidence" value="ECO:0007669"/>
    <property type="project" value="UniProtKB-UniRule"/>
</dbReference>
<dbReference type="PROSITE" id="PS51165">
    <property type="entry name" value="THUMP"/>
    <property type="match status" value="1"/>
</dbReference>
<dbReference type="SMART" id="SM00981">
    <property type="entry name" value="THUMP"/>
    <property type="match status" value="1"/>
</dbReference>
<evidence type="ECO:0000313" key="23">
    <source>
        <dbReference type="Proteomes" id="UP000004725"/>
    </source>
</evidence>
<dbReference type="GO" id="GO:0002937">
    <property type="term" value="P:tRNA 4-thiouridine biosynthesis"/>
    <property type="evidence" value="ECO:0007669"/>
    <property type="project" value="TreeGrafter"/>
</dbReference>
<comment type="pathway">
    <text evidence="2 19">Cofactor biosynthesis; thiamine diphosphate biosynthesis.</text>
</comment>
<evidence type="ECO:0000256" key="14">
    <source>
        <dbReference type="ARBA" id="ARBA00066827"/>
    </source>
</evidence>
<evidence type="ECO:0000256" key="2">
    <source>
        <dbReference type="ARBA" id="ARBA00004948"/>
    </source>
</evidence>
<dbReference type="Gene3D" id="3.40.50.620">
    <property type="entry name" value="HUPs"/>
    <property type="match status" value="1"/>
</dbReference>
<dbReference type="GO" id="GO:0005829">
    <property type="term" value="C:cytosol"/>
    <property type="evidence" value="ECO:0007669"/>
    <property type="project" value="TreeGrafter"/>
</dbReference>
<dbReference type="Pfam" id="PF22025">
    <property type="entry name" value="ThiI_fer"/>
    <property type="match status" value="1"/>
</dbReference>
<evidence type="ECO:0000256" key="18">
    <source>
        <dbReference type="ARBA" id="ARBA00080570"/>
    </source>
</evidence>
<evidence type="ECO:0000256" key="8">
    <source>
        <dbReference type="ARBA" id="ARBA00022884"/>
    </source>
</evidence>
<evidence type="ECO:0000256" key="11">
    <source>
        <dbReference type="ARBA" id="ARBA00052330"/>
    </source>
</evidence>
<dbReference type="InterPro" id="IPR004114">
    <property type="entry name" value="THUMP_dom"/>
</dbReference>
<organism evidence="22 23">
    <name type="scientific">Planococcus antarcticus DSM 14505</name>
    <dbReference type="NCBI Taxonomy" id="1185653"/>
    <lineage>
        <taxon>Bacteria</taxon>
        <taxon>Bacillati</taxon>
        <taxon>Bacillota</taxon>
        <taxon>Bacilli</taxon>
        <taxon>Bacillales</taxon>
        <taxon>Caryophanaceae</taxon>
        <taxon>Planococcus</taxon>
    </lineage>
</organism>
<dbReference type="InterPro" id="IPR054173">
    <property type="entry name" value="ThiI_fer"/>
</dbReference>
<evidence type="ECO:0000256" key="3">
    <source>
        <dbReference type="ARBA" id="ARBA00022490"/>
    </source>
</evidence>
<evidence type="ECO:0000259" key="20">
    <source>
        <dbReference type="PROSITE" id="PS51165"/>
    </source>
</evidence>
<dbReference type="AlphaFoldDB" id="A0A1C7DIN4"/>
<feature type="domain" description="THUMP" evidence="20">
    <location>
        <begin position="61"/>
        <end position="166"/>
    </location>
</feature>
<reference evidence="21" key="3">
    <citation type="submission" date="2016-10" db="EMBL/GenBank/DDBJ databases">
        <authorList>
            <person name="See-Too W.S."/>
        </authorList>
    </citation>
    <scope>NUCLEOTIDE SEQUENCE</scope>
    <source>
        <strain evidence="21">DSM 14505</strain>
    </source>
</reference>
<dbReference type="PANTHER" id="PTHR43209:SF1">
    <property type="entry name" value="TRNA SULFURTRANSFERASE"/>
    <property type="match status" value="1"/>
</dbReference>
<feature type="binding site" evidence="19">
    <location>
        <position position="266"/>
    </location>
    <ligand>
        <name>ATP</name>
        <dbReference type="ChEBI" id="CHEBI:30616"/>
    </ligand>
</feature>
<dbReference type="InterPro" id="IPR050102">
    <property type="entry name" value="tRNA_sulfurtransferase_ThiI"/>
</dbReference>
<proteinExistence type="inferred from homology"/>
<evidence type="ECO:0000313" key="24">
    <source>
        <dbReference type="Proteomes" id="UP000092661"/>
    </source>
</evidence>
<evidence type="ECO:0000256" key="9">
    <source>
        <dbReference type="ARBA" id="ARBA00022977"/>
    </source>
</evidence>
<dbReference type="FunFam" id="3.40.50.620:FF:000053">
    <property type="entry name" value="Probable tRNA sulfurtransferase"/>
    <property type="match status" value="1"/>
</dbReference>
<evidence type="ECO:0000256" key="17">
    <source>
        <dbReference type="ARBA" id="ARBA00077849"/>
    </source>
</evidence>
<feature type="binding site" evidence="19">
    <location>
        <begin position="184"/>
        <end position="185"/>
    </location>
    <ligand>
        <name>ATP</name>
        <dbReference type="ChEBI" id="CHEBI:30616"/>
    </ligand>
</feature>
<accession>A0A1C7DIN4</accession>
<comment type="similarity">
    <text evidence="13 19">Belongs to the ThiI family.</text>
</comment>
<dbReference type="Pfam" id="PF02926">
    <property type="entry name" value="THUMP"/>
    <property type="match status" value="1"/>
</dbReference>
<dbReference type="RefSeq" id="WP_006830000.1">
    <property type="nucleotide sequence ID" value="NZ_AJYB01000027.1"/>
</dbReference>
<keyword evidence="8 19" id="KW-0694">RNA-binding</keyword>
<dbReference type="InterPro" id="IPR049961">
    <property type="entry name" value="ThiI_N"/>
</dbReference>
<dbReference type="HAMAP" id="MF_00021">
    <property type="entry name" value="ThiI"/>
    <property type="match status" value="1"/>
</dbReference>